<dbReference type="InterPro" id="IPR036412">
    <property type="entry name" value="HAD-like_sf"/>
</dbReference>
<dbReference type="InterPro" id="IPR006379">
    <property type="entry name" value="HAD-SF_hydro_IIB"/>
</dbReference>
<dbReference type="PROSITE" id="PS01229">
    <property type="entry name" value="COF_2"/>
    <property type="match status" value="1"/>
</dbReference>
<dbReference type="PANTHER" id="PTHR10000">
    <property type="entry name" value="PHOSPHOSERINE PHOSPHATASE"/>
    <property type="match status" value="1"/>
</dbReference>
<dbReference type="Pfam" id="PF08282">
    <property type="entry name" value="Hydrolase_3"/>
    <property type="match status" value="1"/>
</dbReference>
<dbReference type="InterPro" id="IPR000150">
    <property type="entry name" value="Cof"/>
</dbReference>
<name>A0ABS9UC56_9BACL</name>
<dbReference type="GO" id="GO:0016787">
    <property type="term" value="F:hydrolase activity"/>
    <property type="evidence" value="ECO:0007669"/>
    <property type="project" value="UniProtKB-KW"/>
</dbReference>
<gene>
    <name evidence="1" type="ORF">LZ480_08400</name>
</gene>
<dbReference type="SFLD" id="SFLDS00003">
    <property type="entry name" value="Haloacid_Dehalogenase"/>
    <property type="match status" value="1"/>
</dbReference>
<dbReference type="InterPro" id="IPR023214">
    <property type="entry name" value="HAD_sf"/>
</dbReference>
<dbReference type="PANTHER" id="PTHR10000:SF25">
    <property type="entry name" value="PHOSPHATASE YKRA-RELATED"/>
    <property type="match status" value="1"/>
</dbReference>
<evidence type="ECO:0000313" key="2">
    <source>
        <dbReference type="Proteomes" id="UP001316087"/>
    </source>
</evidence>
<reference evidence="1 2" key="1">
    <citation type="submission" date="2022-03" db="EMBL/GenBank/DDBJ databases">
        <authorList>
            <person name="Jo J.-H."/>
            <person name="Im W.-T."/>
        </authorList>
    </citation>
    <scope>NUCLEOTIDE SEQUENCE [LARGE SCALE GENOMIC DNA]</scope>
    <source>
        <strain evidence="1 2">MA9</strain>
    </source>
</reference>
<keyword evidence="2" id="KW-1185">Reference proteome</keyword>
<dbReference type="Gene3D" id="3.40.50.1000">
    <property type="entry name" value="HAD superfamily/HAD-like"/>
    <property type="match status" value="1"/>
</dbReference>
<comment type="caution">
    <text evidence="1">The sequence shown here is derived from an EMBL/GenBank/DDBJ whole genome shotgun (WGS) entry which is preliminary data.</text>
</comment>
<dbReference type="Gene3D" id="3.30.1240.10">
    <property type="match status" value="1"/>
</dbReference>
<dbReference type="SFLD" id="SFLDG01144">
    <property type="entry name" value="C2.B.4:_PGP_Like"/>
    <property type="match status" value="1"/>
</dbReference>
<keyword evidence="1" id="KW-0378">Hydrolase</keyword>
<sequence>MKHKIIFFDVDGTITNYKDGTIPESTKMAIRQLTISGMKVVAATGRPLSMCGEIAELGVETFITANGAYVTHRGTCIHKTVLPRETVNKFTKFASQEQNALTFYSEKLHMNEVQHLKVMKALYETLRLEEFPPIYKAVDLNETYLLCLFADDIDIEKYKTHFPKIHYKRWHPYIVNVLVDEVSKSVAIKKVLNYFGLTKEEAIAFGDGENDVDMLEIVDLGIAMGNANEVLKSIANFITKDSSEDGIALALKKYNLI</sequence>
<protein>
    <submittedName>
        <fullName evidence="1">Cof-type HAD-IIB family hydrolase</fullName>
    </submittedName>
</protein>
<evidence type="ECO:0000313" key="1">
    <source>
        <dbReference type="EMBL" id="MCH7321912.1"/>
    </source>
</evidence>
<dbReference type="SFLD" id="SFLDG01140">
    <property type="entry name" value="C2.B:_Phosphomannomutase_and_P"/>
    <property type="match status" value="1"/>
</dbReference>
<dbReference type="NCBIfam" id="TIGR00099">
    <property type="entry name" value="Cof-subfamily"/>
    <property type="match status" value="1"/>
</dbReference>
<dbReference type="EMBL" id="JAKZFC010000002">
    <property type="protein sequence ID" value="MCH7321912.1"/>
    <property type="molecule type" value="Genomic_DNA"/>
</dbReference>
<proteinExistence type="predicted"/>
<accession>A0ABS9UC56</accession>
<dbReference type="RefSeq" id="WP_241368962.1">
    <property type="nucleotide sequence ID" value="NZ_JAKZFC010000002.1"/>
</dbReference>
<dbReference type="SUPFAM" id="SSF56784">
    <property type="entry name" value="HAD-like"/>
    <property type="match status" value="1"/>
</dbReference>
<organism evidence="1 2">
    <name type="scientific">Solibacillus palustris</name>
    <dbReference type="NCBI Taxonomy" id="2908203"/>
    <lineage>
        <taxon>Bacteria</taxon>
        <taxon>Bacillati</taxon>
        <taxon>Bacillota</taxon>
        <taxon>Bacilli</taxon>
        <taxon>Bacillales</taxon>
        <taxon>Caryophanaceae</taxon>
        <taxon>Solibacillus</taxon>
    </lineage>
</organism>
<dbReference type="Proteomes" id="UP001316087">
    <property type="component" value="Unassembled WGS sequence"/>
</dbReference>
<dbReference type="NCBIfam" id="TIGR01484">
    <property type="entry name" value="HAD-SF-IIB"/>
    <property type="match status" value="1"/>
</dbReference>